<organism evidence="2 3">
    <name type="scientific">SAR324 cluster bacterium</name>
    <dbReference type="NCBI Taxonomy" id="2024889"/>
    <lineage>
        <taxon>Bacteria</taxon>
        <taxon>Deltaproteobacteria</taxon>
        <taxon>SAR324 cluster</taxon>
    </lineage>
</organism>
<proteinExistence type="predicted"/>
<dbReference type="SUPFAM" id="SSF51182">
    <property type="entry name" value="RmlC-like cupins"/>
    <property type="match status" value="1"/>
</dbReference>
<gene>
    <name evidence="2" type="ORF">DSY98_03275</name>
</gene>
<evidence type="ECO:0000259" key="1">
    <source>
        <dbReference type="Pfam" id="PF01050"/>
    </source>
</evidence>
<dbReference type="GO" id="GO:0004475">
    <property type="term" value="F:mannose-1-phosphate guanylyltransferase (GTP) activity"/>
    <property type="evidence" value="ECO:0007669"/>
    <property type="project" value="TreeGrafter"/>
</dbReference>
<dbReference type="PANTHER" id="PTHR46390:SF1">
    <property type="entry name" value="MANNOSE-1-PHOSPHATE GUANYLYLTRANSFERASE"/>
    <property type="match status" value="1"/>
</dbReference>
<dbReference type="GO" id="GO:0005976">
    <property type="term" value="P:polysaccharide metabolic process"/>
    <property type="evidence" value="ECO:0007669"/>
    <property type="project" value="InterPro"/>
</dbReference>
<dbReference type="AlphaFoldDB" id="A0A432GCB1"/>
<dbReference type="InterPro" id="IPR051161">
    <property type="entry name" value="Mannose-6P_isomerase_type2"/>
</dbReference>
<dbReference type="GO" id="GO:0009298">
    <property type="term" value="P:GDP-mannose biosynthetic process"/>
    <property type="evidence" value="ECO:0007669"/>
    <property type="project" value="TreeGrafter"/>
</dbReference>
<sequence length="117" mass="13411">MNRNTETDHRPWGFYTVLADEPDYKVKRIVVYPGQRLSLQKHQKRAEHWYVVSGEGIVTLDGQRLNKKGGESVNIPCGSAHRIENPGTVDLSFIEIQTGDYFGEDDIERLEDDYGRS</sequence>
<dbReference type="InterPro" id="IPR014710">
    <property type="entry name" value="RmlC-like_jellyroll"/>
</dbReference>
<dbReference type="PANTHER" id="PTHR46390">
    <property type="entry name" value="MANNOSE-1-PHOSPHATE GUANYLYLTRANSFERASE"/>
    <property type="match status" value="1"/>
</dbReference>
<evidence type="ECO:0000313" key="3">
    <source>
        <dbReference type="Proteomes" id="UP000286732"/>
    </source>
</evidence>
<feature type="domain" description="Mannose-6-phosphate isomerase type II C-terminal" evidence="1">
    <location>
        <begin position="6"/>
        <end position="112"/>
    </location>
</feature>
<reference evidence="2 3" key="1">
    <citation type="submission" date="2018-06" db="EMBL/GenBank/DDBJ databases">
        <title>Combined omics and stable isotope probing to characterize newly discovered Mariana Back-Arc vent microbial communities.</title>
        <authorList>
            <person name="Trembath-Reichert E."/>
            <person name="Huber J.A."/>
        </authorList>
    </citation>
    <scope>NUCLEOTIDE SEQUENCE [LARGE SCALE GENOMIC DNA]</scope>
    <source>
        <strain evidence="2">MAG 63_2</strain>
    </source>
</reference>
<dbReference type="Proteomes" id="UP000286732">
    <property type="component" value="Unassembled WGS sequence"/>
</dbReference>
<dbReference type="InterPro" id="IPR001538">
    <property type="entry name" value="Man6P_isomerase-2_C"/>
</dbReference>
<dbReference type="InterPro" id="IPR011051">
    <property type="entry name" value="RmlC_Cupin_sf"/>
</dbReference>
<name>A0A432GCB1_9DELT</name>
<keyword evidence="2" id="KW-0413">Isomerase</keyword>
<dbReference type="CDD" id="cd02213">
    <property type="entry name" value="cupin_PMI_typeII_C"/>
    <property type="match status" value="1"/>
</dbReference>
<evidence type="ECO:0000313" key="2">
    <source>
        <dbReference type="EMBL" id="RTZ81145.1"/>
    </source>
</evidence>
<comment type="caution">
    <text evidence="2">The sequence shown here is derived from an EMBL/GenBank/DDBJ whole genome shotgun (WGS) entry which is preliminary data.</text>
</comment>
<accession>A0A432GCB1</accession>
<dbReference type="EMBL" id="QNZM01000123">
    <property type="protein sequence ID" value="RTZ81145.1"/>
    <property type="molecule type" value="Genomic_DNA"/>
</dbReference>
<dbReference type="GO" id="GO:0016853">
    <property type="term" value="F:isomerase activity"/>
    <property type="evidence" value="ECO:0007669"/>
    <property type="project" value="UniProtKB-KW"/>
</dbReference>
<dbReference type="Gene3D" id="2.60.120.10">
    <property type="entry name" value="Jelly Rolls"/>
    <property type="match status" value="1"/>
</dbReference>
<dbReference type="Pfam" id="PF01050">
    <property type="entry name" value="MannoseP_isomer"/>
    <property type="match status" value="1"/>
</dbReference>
<protein>
    <submittedName>
        <fullName evidence="2">Mannose-6-phosphate isomerase</fullName>
    </submittedName>
</protein>